<dbReference type="EMBL" id="LR738855">
    <property type="protein sequence ID" value="VZH84636.1"/>
    <property type="molecule type" value="Genomic_DNA"/>
</dbReference>
<dbReference type="Proteomes" id="UP001265983">
    <property type="component" value="Unassembled WGS sequence"/>
</dbReference>
<name>A0A6I8MAN5_9CORY</name>
<proteinExistence type="predicted"/>
<gene>
    <name evidence="2" type="ORF">FRC0190_00649</name>
    <name evidence="1" type="ORF">P8T80_03725</name>
</gene>
<sequence length="93" mass="10434">MDSHITIDVPLMHQWLRTLIDEATHPPSEHHDIASDCAGIGDFLSAYNRCVTSLITRATEHCHQAEELATTAHHLLQHAEDIDADTARREDTL</sequence>
<evidence type="ECO:0000313" key="3">
    <source>
        <dbReference type="Proteomes" id="UP000423525"/>
    </source>
</evidence>
<dbReference type="KEGG" id="crf:FRC0190_00649"/>
<reference evidence="2 3" key="1">
    <citation type="submission" date="2019-11" db="EMBL/GenBank/DDBJ databases">
        <authorList>
            <person name="Brisse S."/>
        </authorList>
    </citation>
    <scope>NUCLEOTIDE SEQUENCE [LARGE SCALE GENOMIC DNA]</scope>
    <source>
        <strain evidence="2">FRC0190</strain>
    </source>
</reference>
<dbReference type="Proteomes" id="UP000423525">
    <property type="component" value="Chromosome"/>
</dbReference>
<evidence type="ECO:0000313" key="1">
    <source>
        <dbReference type="EMBL" id="MDT9410496.1"/>
    </source>
</evidence>
<reference evidence="1 4" key="2">
    <citation type="submission" date="2023-03" db="EMBL/GenBank/DDBJ databases">
        <title>Whole genome sequence of the first Corynebacterium rouxii strains isolated in Brazil: a recent member of Corynebacterium diphtheriae complex.</title>
        <authorList>
            <person name="Vieira V."/>
            <person name="Ramos J.N."/>
            <person name="Araujo M.R.B."/>
            <person name="Baio P.V."/>
            <person name="Sant'Anna L.O."/>
            <person name="Veras J.F.C."/>
            <person name="Vieira E.M.D."/>
            <person name="Sousa M.A.B."/>
            <person name="Camargo C.H."/>
            <person name="Sacchi C.T."/>
            <person name="Campos K.R."/>
            <person name="Santos M.B.N."/>
            <person name="Bokermann S."/>
            <person name="Alvim L.B."/>
            <person name="Santos L.S."/>
            <person name="Mattos-Guaraldi A.L."/>
        </authorList>
    </citation>
    <scope>NUCLEOTIDE SEQUENCE [LARGE SCALE GENOMIC DNA]</scope>
    <source>
        <strain evidence="1 4">70862</strain>
    </source>
</reference>
<evidence type="ECO:0000313" key="2">
    <source>
        <dbReference type="EMBL" id="VZH84636.1"/>
    </source>
</evidence>
<organism evidence="2 3">
    <name type="scientific">Corynebacterium rouxii</name>
    <dbReference type="NCBI Taxonomy" id="2719119"/>
    <lineage>
        <taxon>Bacteria</taxon>
        <taxon>Bacillati</taxon>
        <taxon>Actinomycetota</taxon>
        <taxon>Actinomycetes</taxon>
        <taxon>Mycobacteriales</taxon>
        <taxon>Corynebacteriaceae</taxon>
        <taxon>Corynebacterium</taxon>
    </lineage>
</organism>
<dbReference type="RefSeq" id="WP_155871860.1">
    <property type="nucleotide sequence ID" value="NZ_CP168248.1"/>
</dbReference>
<dbReference type="EMBL" id="JARUHM010000008">
    <property type="protein sequence ID" value="MDT9410496.1"/>
    <property type="molecule type" value="Genomic_DNA"/>
</dbReference>
<accession>A0A6I8MAN5</accession>
<protein>
    <submittedName>
        <fullName evidence="2">Uncharacterized protein</fullName>
    </submittedName>
</protein>
<keyword evidence="4" id="KW-1185">Reference proteome</keyword>
<evidence type="ECO:0000313" key="4">
    <source>
        <dbReference type="Proteomes" id="UP001265983"/>
    </source>
</evidence>
<dbReference type="AlphaFoldDB" id="A0A6I8MAN5"/>